<dbReference type="AlphaFoldDB" id="A0A3P3Z2L8"/>
<protein>
    <submittedName>
        <fullName evidence="1">Hypothetical_protein</fullName>
    </submittedName>
</protein>
<accession>A0A3P3Z2L8</accession>
<proteinExistence type="predicted"/>
<sequence length="341" mass="37432">MAIALVHTARSIVSYMVCQYHDADMTTYRADSCQCVEIVSGADGLLYLTNSLGIVSSLVHQQPTLDVSTLALPANVFSLAWEKCNARKAKGAADMMELALRSQTSDEYGLLGIFVFSYLASARFARGEDLDGAKRLFQRCSMGLGESAAIFQAALISYTEGRAWLSRGATNAALGPLLRSLTIYAERIRLHAYDGALCTFEVALWVLRASVVWEAKLDAAVLRCVAHAVEFGEPTLSLFITCGRFLLYAQRVGDMAMSQHLLHLRDTRARGLQPTELDRYLNALLQCSESLQRRSGNESYIDCVFVLQTAIHMAEAAPVEPRMLGVILSSYGLLLTTVNKL</sequence>
<organism evidence="1 2">
    <name type="scientific">Leishmania braziliensis MHOM/BR/75/M2904</name>
    <dbReference type="NCBI Taxonomy" id="420245"/>
    <lineage>
        <taxon>Eukaryota</taxon>
        <taxon>Discoba</taxon>
        <taxon>Euglenozoa</taxon>
        <taxon>Kinetoplastea</taxon>
        <taxon>Metakinetoplastina</taxon>
        <taxon>Trypanosomatida</taxon>
        <taxon>Trypanosomatidae</taxon>
        <taxon>Leishmaniinae</taxon>
        <taxon>Leishmania</taxon>
        <taxon>Leishmania braziliensis species complex</taxon>
    </lineage>
</organism>
<gene>
    <name evidence="1" type="ORF">LBRM2904_16.1710</name>
</gene>
<evidence type="ECO:0000313" key="1">
    <source>
        <dbReference type="EMBL" id="SYZ64457.1"/>
    </source>
</evidence>
<dbReference type="EMBL" id="LS997615">
    <property type="protein sequence ID" value="SYZ64457.1"/>
    <property type="molecule type" value="Genomic_DNA"/>
</dbReference>
<reference evidence="1 2" key="1">
    <citation type="submission" date="2018-09" db="EMBL/GenBank/DDBJ databases">
        <authorList>
            <person name="Peiro R."/>
            <person name="Begona"/>
            <person name="Cbmso G."/>
            <person name="Lopez M."/>
            <person name="Gonzalez S."/>
        </authorList>
    </citation>
    <scope>NUCLEOTIDE SEQUENCE [LARGE SCALE GENOMIC DNA]</scope>
</reference>
<name>A0A3P3Z2L8_LEIBR</name>
<dbReference type="Proteomes" id="UP000319462">
    <property type="component" value="Chromosome 16"/>
</dbReference>
<evidence type="ECO:0000313" key="2">
    <source>
        <dbReference type="Proteomes" id="UP000319462"/>
    </source>
</evidence>